<protein>
    <recommendedName>
        <fullName evidence="3">HTH CENPB-type domain-containing protein</fullName>
    </recommendedName>
</protein>
<evidence type="ECO:0000313" key="1">
    <source>
        <dbReference type="EMBL" id="KAH9381316.1"/>
    </source>
</evidence>
<dbReference type="EMBL" id="JABSTR010000011">
    <property type="protein sequence ID" value="KAH9381316.1"/>
    <property type="molecule type" value="Genomic_DNA"/>
</dbReference>
<sequence length="80" mass="9381">MGHDFVVSTRWLQRLKRHKIVPGPSAEKRRETNIGQLQEKYCPKDLFNVHETALFYRMLPQNTLALKGKHCRPVSRARPV</sequence>
<dbReference type="VEuPathDB" id="VectorBase:HLOH_046729"/>
<name>A0A9J6H3V4_HAELO</name>
<comment type="caution">
    <text evidence="1">The sequence shown here is derived from an EMBL/GenBank/DDBJ whole genome shotgun (WGS) entry which is preliminary data.</text>
</comment>
<dbReference type="Proteomes" id="UP000821853">
    <property type="component" value="Chromosome 9"/>
</dbReference>
<reference evidence="1 2" key="1">
    <citation type="journal article" date="2020" name="Cell">
        <title>Large-Scale Comparative Analyses of Tick Genomes Elucidate Their Genetic Diversity and Vector Capacities.</title>
        <authorList>
            <consortium name="Tick Genome and Microbiome Consortium (TIGMIC)"/>
            <person name="Jia N."/>
            <person name="Wang J."/>
            <person name="Shi W."/>
            <person name="Du L."/>
            <person name="Sun Y."/>
            <person name="Zhan W."/>
            <person name="Jiang J.F."/>
            <person name="Wang Q."/>
            <person name="Zhang B."/>
            <person name="Ji P."/>
            <person name="Bell-Sakyi L."/>
            <person name="Cui X.M."/>
            <person name="Yuan T.T."/>
            <person name="Jiang B.G."/>
            <person name="Yang W.F."/>
            <person name="Lam T.T."/>
            <person name="Chang Q.C."/>
            <person name="Ding S.J."/>
            <person name="Wang X.J."/>
            <person name="Zhu J.G."/>
            <person name="Ruan X.D."/>
            <person name="Zhao L."/>
            <person name="Wei J.T."/>
            <person name="Ye R.Z."/>
            <person name="Que T.C."/>
            <person name="Du C.H."/>
            <person name="Zhou Y.H."/>
            <person name="Cheng J.X."/>
            <person name="Dai P.F."/>
            <person name="Guo W.B."/>
            <person name="Han X.H."/>
            <person name="Huang E.J."/>
            <person name="Li L.F."/>
            <person name="Wei W."/>
            <person name="Gao Y.C."/>
            <person name="Liu J.Z."/>
            <person name="Shao H.Z."/>
            <person name="Wang X."/>
            <person name="Wang C.C."/>
            <person name="Yang T.C."/>
            <person name="Huo Q.B."/>
            <person name="Li W."/>
            <person name="Chen H.Y."/>
            <person name="Chen S.E."/>
            <person name="Zhou L.G."/>
            <person name="Ni X.B."/>
            <person name="Tian J.H."/>
            <person name="Sheng Y."/>
            <person name="Liu T."/>
            <person name="Pan Y.S."/>
            <person name="Xia L.Y."/>
            <person name="Li J."/>
            <person name="Zhao F."/>
            <person name="Cao W.C."/>
        </authorList>
    </citation>
    <scope>NUCLEOTIDE SEQUENCE [LARGE SCALE GENOMIC DNA]</scope>
    <source>
        <strain evidence="1">HaeL-2018</strain>
    </source>
</reference>
<accession>A0A9J6H3V4</accession>
<organism evidence="1 2">
    <name type="scientific">Haemaphysalis longicornis</name>
    <name type="common">Bush tick</name>
    <dbReference type="NCBI Taxonomy" id="44386"/>
    <lineage>
        <taxon>Eukaryota</taxon>
        <taxon>Metazoa</taxon>
        <taxon>Ecdysozoa</taxon>
        <taxon>Arthropoda</taxon>
        <taxon>Chelicerata</taxon>
        <taxon>Arachnida</taxon>
        <taxon>Acari</taxon>
        <taxon>Parasitiformes</taxon>
        <taxon>Ixodida</taxon>
        <taxon>Ixodoidea</taxon>
        <taxon>Ixodidae</taxon>
        <taxon>Haemaphysalinae</taxon>
        <taxon>Haemaphysalis</taxon>
    </lineage>
</organism>
<gene>
    <name evidence="1" type="ORF">HPB48_011744</name>
</gene>
<dbReference type="AlphaFoldDB" id="A0A9J6H3V4"/>
<keyword evidence="2" id="KW-1185">Reference proteome</keyword>
<evidence type="ECO:0008006" key="3">
    <source>
        <dbReference type="Google" id="ProtNLM"/>
    </source>
</evidence>
<dbReference type="OrthoDB" id="9909311at2759"/>
<proteinExistence type="predicted"/>
<evidence type="ECO:0000313" key="2">
    <source>
        <dbReference type="Proteomes" id="UP000821853"/>
    </source>
</evidence>